<feature type="transmembrane region" description="Helical" evidence="8">
    <location>
        <begin position="222"/>
        <end position="243"/>
    </location>
</feature>
<feature type="domain" description="Major facilitator superfamily (MFS) profile" evidence="9">
    <location>
        <begin position="15"/>
        <end position="403"/>
    </location>
</feature>
<comment type="similarity">
    <text evidence="2">Belongs to the major facilitator superfamily. Bcr/CmlA family.</text>
</comment>
<dbReference type="InterPro" id="IPR020846">
    <property type="entry name" value="MFS_dom"/>
</dbReference>
<comment type="caution">
    <text evidence="10">The sequence shown here is derived from an EMBL/GenBank/DDBJ whole genome shotgun (WGS) entry which is preliminary data.</text>
</comment>
<protein>
    <submittedName>
        <fullName evidence="10">DHA1 family bicyclomycin/chloramphenicol resistance-like MFS transporter</fullName>
    </submittedName>
</protein>
<feature type="transmembrane region" description="Helical" evidence="8">
    <location>
        <begin position="170"/>
        <end position="189"/>
    </location>
</feature>
<feature type="transmembrane region" description="Helical" evidence="8">
    <location>
        <begin position="313"/>
        <end position="336"/>
    </location>
</feature>
<accession>A0A839QS18</accession>
<dbReference type="CDD" id="cd17320">
    <property type="entry name" value="MFS_MdfA_MDR_like"/>
    <property type="match status" value="1"/>
</dbReference>
<proteinExistence type="inferred from homology"/>
<dbReference type="PANTHER" id="PTHR23502">
    <property type="entry name" value="MAJOR FACILITATOR SUPERFAMILY"/>
    <property type="match status" value="1"/>
</dbReference>
<name>A0A839QS18_9MICO</name>
<dbReference type="InterPro" id="IPR011701">
    <property type="entry name" value="MFS"/>
</dbReference>
<evidence type="ECO:0000256" key="5">
    <source>
        <dbReference type="ARBA" id="ARBA00022692"/>
    </source>
</evidence>
<evidence type="ECO:0000256" key="2">
    <source>
        <dbReference type="ARBA" id="ARBA00006236"/>
    </source>
</evidence>
<dbReference type="Proteomes" id="UP000568050">
    <property type="component" value="Unassembled WGS sequence"/>
</dbReference>
<dbReference type="PROSITE" id="PS50850">
    <property type="entry name" value="MFS"/>
    <property type="match status" value="1"/>
</dbReference>
<dbReference type="InterPro" id="IPR005829">
    <property type="entry name" value="Sugar_transporter_CS"/>
</dbReference>
<feature type="transmembrane region" description="Helical" evidence="8">
    <location>
        <begin position="288"/>
        <end position="307"/>
    </location>
</feature>
<comment type="subcellular location">
    <subcellularLocation>
        <location evidence="1">Cell membrane</location>
        <topology evidence="1">Multi-pass membrane protein</topology>
    </subcellularLocation>
</comment>
<keyword evidence="7 8" id="KW-0472">Membrane</keyword>
<dbReference type="Gene3D" id="1.20.1720.10">
    <property type="entry name" value="Multidrug resistance protein D"/>
    <property type="match status" value="1"/>
</dbReference>
<evidence type="ECO:0000256" key="3">
    <source>
        <dbReference type="ARBA" id="ARBA00022448"/>
    </source>
</evidence>
<keyword evidence="5 8" id="KW-0812">Transmembrane</keyword>
<evidence type="ECO:0000256" key="8">
    <source>
        <dbReference type="SAM" id="Phobius"/>
    </source>
</evidence>
<gene>
    <name evidence="10" type="ORF">FHX50_001575</name>
</gene>
<feature type="transmembrane region" description="Helical" evidence="8">
    <location>
        <begin position="255"/>
        <end position="276"/>
    </location>
</feature>
<evidence type="ECO:0000259" key="9">
    <source>
        <dbReference type="PROSITE" id="PS50850"/>
    </source>
</evidence>
<feature type="transmembrane region" description="Helical" evidence="8">
    <location>
        <begin position="348"/>
        <end position="369"/>
    </location>
</feature>
<sequence length="403" mass="41520">MPATRAKSAHLGALTITILTALAAIGPLATDMYIPAFPQVAADLTARAAHVQLTLTAFFAGAAAGQVVAGPLSDRLGRRVPLISGTLLCLVGSIGCALAPSIGWLLVCRVLQGMGGGFGMVLSRAILIDLARGPELFRSMNLLQGMVGIAPIIAPLIGGVILIVGSWREVFIVIATATALSLIALVLRIPESLPRQDRQPGGFRTFARNVARLLRRPAFTSYLLVNAFSAFALMAYVSASSFVVQNLLGFSSTVYSISFAVNATGMMLASFTSARLTQTRSPRSLMRWAIPVVIAAGALLLVGVLLLGTPAWVVFPAFFLTVVPQGFIFGNGAAMASREATDIAGTGSALIGLGFACAASLAAPVVGLAGEGSALPAAIGIFVGGIISLILFVIAGRFERASA</sequence>
<feature type="transmembrane region" description="Helical" evidence="8">
    <location>
        <begin position="375"/>
        <end position="395"/>
    </location>
</feature>
<dbReference type="InterPro" id="IPR004812">
    <property type="entry name" value="Efflux_drug-R_Bcr/CmlA"/>
</dbReference>
<dbReference type="InterPro" id="IPR036259">
    <property type="entry name" value="MFS_trans_sf"/>
</dbReference>
<keyword evidence="6 8" id="KW-1133">Transmembrane helix</keyword>
<dbReference type="Pfam" id="PF07690">
    <property type="entry name" value="MFS_1"/>
    <property type="match status" value="1"/>
</dbReference>
<feature type="transmembrane region" description="Helical" evidence="8">
    <location>
        <begin position="142"/>
        <end position="164"/>
    </location>
</feature>
<evidence type="ECO:0000313" key="10">
    <source>
        <dbReference type="EMBL" id="MBB3023283.1"/>
    </source>
</evidence>
<evidence type="ECO:0000256" key="4">
    <source>
        <dbReference type="ARBA" id="ARBA00022475"/>
    </source>
</evidence>
<keyword evidence="4" id="KW-1003">Cell membrane</keyword>
<evidence type="ECO:0000256" key="6">
    <source>
        <dbReference type="ARBA" id="ARBA00022989"/>
    </source>
</evidence>
<dbReference type="PANTHER" id="PTHR23502:SF132">
    <property type="entry name" value="POLYAMINE TRANSPORTER 2-RELATED"/>
    <property type="match status" value="1"/>
</dbReference>
<dbReference type="AlphaFoldDB" id="A0A839QS18"/>
<evidence type="ECO:0000256" key="7">
    <source>
        <dbReference type="ARBA" id="ARBA00023136"/>
    </source>
</evidence>
<organism evidence="10 11">
    <name type="scientific">Helcobacillus massiliensis</name>
    <dbReference type="NCBI Taxonomy" id="521392"/>
    <lineage>
        <taxon>Bacteria</taxon>
        <taxon>Bacillati</taxon>
        <taxon>Actinomycetota</taxon>
        <taxon>Actinomycetes</taxon>
        <taxon>Micrococcales</taxon>
        <taxon>Dermabacteraceae</taxon>
        <taxon>Helcobacillus</taxon>
    </lineage>
</organism>
<keyword evidence="11" id="KW-1185">Reference proteome</keyword>
<feature type="transmembrane region" description="Helical" evidence="8">
    <location>
        <begin position="80"/>
        <end position="104"/>
    </location>
</feature>
<feature type="transmembrane region" description="Helical" evidence="8">
    <location>
        <begin position="110"/>
        <end position="130"/>
    </location>
</feature>
<dbReference type="PROSITE" id="PS00216">
    <property type="entry name" value="SUGAR_TRANSPORT_1"/>
    <property type="match status" value="1"/>
</dbReference>
<evidence type="ECO:0000256" key="1">
    <source>
        <dbReference type="ARBA" id="ARBA00004651"/>
    </source>
</evidence>
<keyword evidence="3" id="KW-0813">Transport</keyword>
<dbReference type="SUPFAM" id="SSF103473">
    <property type="entry name" value="MFS general substrate transporter"/>
    <property type="match status" value="1"/>
</dbReference>
<dbReference type="EMBL" id="JACHWP010000004">
    <property type="protein sequence ID" value="MBB3023283.1"/>
    <property type="molecule type" value="Genomic_DNA"/>
</dbReference>
<dbReference type="GO" id="GO:1990961">
    <property type="term" value="P:xenobiotic detoxification by transmembrane export across the plasma membrane"/>
    <property type="evidence" value="ECO:0007669"/>
    <property type="project" value="InterPro"/>
</dbReference>
<reference evidence="10 11" key="1">
    <citation type="submission" date="2020-08" db="EMBL/GenBank/DDBJ databases">
        <title>Sequencing the genomes of 1000 actinobacteria strains.</title>
        <authorList>
            <person name="Klenk H.-P."/>
        </authorList>
    </citation>
    <scope>NUCLEOTIDE SEQUENCE [LARGE SCALE GENOMIC DNA]</scope>
    <source>
        <strain evidence="10 11">DSM 23040</strain>
    </source>
</reference>
<dbReference type="GO" id="GO:0042910">
    <property type="term" value="F:xenobiotic transmembrane transporter activity"/>
    <property type="evidence" value="ECO:0007669"/>
    <property type="project" value="InterPro"/>
</dbReference>
<dbReference type="GO" id="GO:0005886">
    <property type="term" value="C:plasma membrane"/>
    <property type="evidence" value="ECO:0007669"/>
    <property type="project" value="UniProtKB-SubCell"/>
</dbReference>
<feature type="transmembrane region" description="Helical" evidence="8">
    <location>
        <begin position="47"/>
        <end position="68"/>
    </location>
</feature>
<dbReference type="RefSeq" id="WP_183376344.1">
    <property type="nucleotide sequence ID" value="NZ_CBCSFZ010000020.1"/>
</dbReference>
<dbReference type="NCBIfam" id="TIGR00710">
    <property type="entry name" value="efflux_Bcr_CflA"/>
    <property type="match status" value="1"/>
</dbReference>
<evidence type="ECO:0000313" key="11">
    <source>
        <dbReference type="Proteomes" id="UP000568050"/>
    </source>
</evidence>